<feature type="domain" description="Phage shock protein PspC N-terminal" evidence="7">
    <location>
        <begin position="7"/>
        <end position="62"/>
    </location>
</feature>
<evidence type="ECO:0000313" key="9">
    <source>
        <dbReference type="Proteomes" id="UP000315673"/>
    </source>
</evidence>
<keyword evidence="5 6" id="KW-0472">Membrane</keyword>
<dbReference type="AlphaFoldDB" id="A0A5B8LGY3"/>
<evidence type="ECO:0000256" key="6">
    <source>
        <dbReference type="SAM" id="Phobius"/>
    </source>
</evidence>
<dbReference type="InterPro" id="IPR052027">
    <property type="entry name" value="PspC"/>
</dbReference>
<evidence type="ECO:0000256" key="5">
    <source>
        <dbReference type="ARBA" id="ARBA00023136"/>
    </source>
</evidence>
<dbReference type="InterPro" id="IPR014320">
    <property type="entry name" value="Phageshock_PspC"/>
</dbReference>
<dbReference type="PANTHER" id="PTHR33885">
    <property type="entry name" value="PHAGE SHOCK PROTEIN C"/>
    <property type="match status" value="1"/>
</dbReference>
<dbReference type="EMBL" id="CP042306">
    <property type="protein sequence ID" value="QDZ07323.1"/>
    <property type="molecule type" value="Genomic_DNA"/>
</dbReference>
<keyword evidence="2" id="KW-1003">Cell membrane</keyword>
<feature type="transmembrane region" description="Helical" evidence="6">
    <location>
        <begin position="40"/>
        <end position="61"/>
    </location>
</feature>
<name>A0A5B8LGY3_9SPHN</name>
<accession>A0A5B8LGY3</accession>
<gene>
    <name evidence="8" type="primary">pspC</name>
    <name evidence="8" type="ORF">FPZ24_07395</name>
</gene>
<comment type="subcellular location">
    <subcellularLocation>
        <location evidence="1">Cell membrane</location>
        <topology evidence="1">Single-pass membrane protein</topology>
    </subcellularLocation>
</comment>
<evidence type="ECO:0000256" key="4">
    <source>
        <dbReference type="ARBA" id="ARBA00022989"/>
    </source>
</evidence>
<evidence type="ECO:0000313" key="8">
    <source>
        <dbReference type="EMBL" id="QDZ07323.1"/>
    </source>
</evidence>
<keyword evidence="9" id="KW-1185">Reference proteome</keyword>
<evidence type="ECO:0000256" key="1">
    <source>
        <dbReference type="ARBA" id="ARBA00004162"/>
    </source>
</evidence>
<dbReference type="InterPro" id="IPR007168">
    <property type="entry name" value="Phageshock_PspC_N"/>
</dbReference>
<sequence length="125" mass="14095">MSASRTKFYLDKQNKKFLGVCAGIADYTGIDVTMVRVGTVVLALITSGWVIPAYFITAWVAPCKPHGLYEDAEDAKFWQGVRTNPSRSTAEVRSKFRDLDRRLADIETLYTSRNSRLADEIDSLR</sequence>
<reference evidence="8 9" key="1">
    <citation type="submission" date="2019-07" db="EMBL/GenBank/DDBJ databases">
        <title>Full genome sequence of Sphingomonas sp. 4R-6-7(HKS19).</title>
        <authorList>
            <person name="Im W.-T."/>
        </authorList>
    </citation>
    <scope>NUCLEOTIDE SEQUENCE [LARGE SCALE GENOMIC DNA]</scope>
    <source>
        <strain evidence="8 9">HKS19</strain>
    </source>
</reference>
<dbReference type="Proteomes" id="UP000315673">
    <property type="component" value="Chromosome"/>
</dbReference>
<dbReference type="KEGG" id="spai:FPZ24_07395"/>
<keyword evidence="3 6" id="KW-0812">Transmembrane</keyword>
<evidence type="ECO:0000256" key="2">
    <source>
        <dbReference type="ARBA" id="ARBA00022475"/>
    </source>
</evidence>
<protein>
    <submittedName>
        <fullName evidence="8">Envelope stress response membrane protein PspC</fullName>
    </submittedName>
</protein>
<keyword evidence="4 6" id="KW-1133">Transmembrane helix</keyword>
<dbReference type="OrthoDB" id="7359894at2"/>
<evidence type="ECO:0000256" key="3">
    <source>
        <dbReference type="ARBA" id="ARBA00022692"/>
    </source>
</evidence>
<organism evidence="8 9">
    <name type="scientific">Sphingomonas panacisoli</name>
    <dbReference type="NCBI Taxonomy" id="1813879"/>
    <lineage>
        <taxon>Bacteria</taxon>
        <taxon>Pseudomonadati</taxon>
        <taxon>Pseudomonadota</taxon>
        <taxon>Alphaproteobacteria</taxon>
        <taxon>Sphingomonadales</taxon>
        <taxon>Sphingomonadaceae</taxon>
        <taxon>Sphingomonas</taxon>
    </lineage>
</organism>
<dbReference type="PANTHER" id="PTHR33885:SF3">
    <property type="entry name" value="PHAGE SHOCK PROTEIN C"/>
    <property type="match status" value="1"/>
</dbReference>
<dbReference type="GO" id="GO:0005886">
    <property type="term" value="C:plasma membrane"/>
    <property type="evidence" value="ECO:0007669"/>
    <property type="project" value="UniProtKB-SubCell"/>
</dbReference>
<proteinExistence type="predicted"/>
<dbReference type="NCBIfam" id="TIGR02978">
    <property type="entry name" value="phageshock_pspC"/>
    <property type="match status" value="1"/>
</dbReference>
<evidence type="ECO:0000259" key="7">
    <source>
        <dbReference type="Pfam" id="PF04024"/>
    </source>
</evidence>
<dbReference type="RefSeq" id="WP_146570649.1">
    <property type="nucleotide sequence ID" value="NZ_CP042306.1"/>
</dbReference>
<dbReference type="Pfam" id="PF04024">
    <property type="entry name" value="PspC"/>
    <property type="match status" value="1"/>
</dbReference>